<dbReference type="Pfam" id="PF02311">
    <property type="entry name" value="AraC_binding"/>
    <property type="match status" value="1"/>
</dbReference>
<dbReference type="PANTHER" id="PTHR46796:SF7">
    <property type="entry name" value="ARAC FAMILY TRANSCRIPTIONAL REGULATOR"/>
    <property type="match status" value="1"/>
</dbReference>
<comment type="caution">
    <text evidence="6">The sequence shown here is derived from an EMBL/GenBank/DDBJ whole genome shotgun (WGS) entry which is preliminary data.</text>
</comment>
<dbReference type="Proteomes" id="UP000526501">
    <property type="component" value="Unassembled WGS sequence"/>
</dbReference>
<dbReference type="GO" id="GO:0043565">
    <property type="term" value="F:sequence-specific DNA binding"/>
    <property type="evidence" value="ECO:0007669"/>
    <property type="project" value="InterPro"/>
</dbReference>
<evidence type="ECO:0000256" key="1">
    <source>
        <dbReference type="ARBA" id="ARBA00023015"/>
    </source>
</evidence>
<dbReference type="Gene3D" id="2.60.120.280">
    <property type="entry name" value="Regulatory protein AraC"/>
    <property type="match status" value="1"/>
</dbReference>
<dbReference type="EMBL" id="JACHVC010000012">
    <property type="protein sequence ID" value="MBC2606602.1"/>
    <property type="molecule type" value="Genomic_DNA"/>
</dbReference>
<reference evidence="6 7" key="1">
    <citation type="submission" date="2020-07" db="EMBL/GenBank/DDBJ databases">
        <authorList>
            <person name="Feng X."/>
        </authorList>
    </citation>
    <scope>NUCLEOTIDE SEQUENCE [LARGE SCALE GENOMIC DNA]</scope>
    <source>
        <strain evidence="6 7">JCM23202</strain>
    </source>
</reference>
<dbReference type="Gene3D" id="1.10.10.60">
    <property type="entry name" value="Homeodomain-like"/>
    <property type="match status" value="2"/>
</dbReference>
<dbReference type="PROSITE" id="PS01124">
    <property type="entry name" value="HTH_ARAC_FAMILY_2"/>
    <property type="match status" value="1"/>
</dbReference>
<dbReference type="InterPro" id="IPR009057">
    <property type="entry name" value="Homeodomain-like_sf"/>
</dbReference>
<dbReference type="PROSITE" id="PS00041">
    <property type="entry name" value="HTH_ARAC_FAMILY_1"/>
    <property type="match status" value="1"/>
</dbReference>
<evidence type="ECO:0000259" key="5">
    <source>
        <dbReference type="PROSITE" id="PS01124"/>
    </source>
</evidence>
<evidence type="ECO:0000313" key="6">
    <source>
        <dbReference type="EMBL" id="MBC2606602.1"/>
    </source>
</evidence>
<feature type="domain" description="HTH araC/xylS-type" evidence="5">
    <location>
        <begin position="191"/>
        <end position="289"/>
    </location>
</feature>
<dbReference type="InterPro" id="IPR018060">
    <property type="entry name" value="HTH_AraC"/>
</dbReference>
<dbReference type="SUPFAM" id="SSF46689">
    <property type="entry name" value="Homeodomain-like"/>
    <property type="match status" value="2"/>
</dbReference>
<keyword evidence="3" id="KW-0010">Activator</keyword>
<evidence type="ECO:0000313" key="7">
    <source>
        <dbReference type="Proteomes" id="UP000526501"/>
    </source>
</evidence>
<protein>
    <submittedName>
        <fullName evidence="6">AraC family transcriptional regulator</fullName>
    </submittedName>
</protein>
<dbReference type="InterPro" id="IPR018062">
    <property type="entry name" value="HTH_AraC-typ_CS"/>
</dbReference>
<dbReference type="SMART" id="SM00342">
    <property type="entry name" value="HTH_ARAC"/>
    <property type="match status" value="1"/>
</dbReference>
<evidence type="ECO:0000256" key="3">
    <source>
        <dbReference type="ARBA" id="ARBA00023159"/>
    </source>
</evidence>
<keyword evidence="2" id="KW-0238">DNA-binding</keyword>
<proteinExistence type="predicted"/>
<accession>A0A7X1B6U3</accession>
<keyword evidence="7" id="KW-1185">Reference proteome</keyword>
<dbReference type="RefSeq" id="WP_185660471.1">
    <property type="nucleotide sequence ID" value="NZ_CAWPOO010000012.1"/>
</dbReference>
<dbReference type="InterPro" id="IPR050204">
    <property type="entry name" value="AraC_XylS_family_regulators"/>
</dbReference>
<dbReference type="GO" id="GO:0003700">
    <property type="term" value="F:DNA-binding transcription factor activity"/>
    <property type="evidence" value="ECO:0007669"/>
    <property type="project" value="InterPro"/>
</dbReference>
<name>A0A7X1B6U3_9BACT</name>
<dbReference type="CDD" id="cd06986">
    <property type="entry name" value="cupin_MmsR-like_N"/>
    <property type="match status" value="1"/>
</dbReference>
<keyword evidence="1" id="KW-0805">Transcription regulation</keyword>
<dbReference type="PRINTS" id="PR00032">
    <property type="entry name" value="HTHARAC"/>
</dbReference>
<organism evidence="6 7">
    <name type="scientific">Pelagicoccus albus</name>
    <dbReference type="NCBI Taxonomy" id="415222"/>
    <lineage>
        <taxon>Bacteria</taxon>
        <taxon>Pseudomonadati</taxon>
        <taxon>Verrucomicrobiota</taxon>
        <taxon>Opitutia</taxon>
        <taxon>Puniceicoccales</taxon>
        <taxon>Pelagicoccaceae</taxon>
        <taxon>Pelagicoccus</taxon>
    </lineage>
</organism>
<keyword evidence="4" id="KW-0804">Transcription</keyword>
<dbReference type="InterPro" id="IPR003313">
    <property type="entry name" value="AraC-bd"/>
</dbReference>
<evidence type="ECO:0000256" key="2">
    <source>
        <dbReference type="ARBA" id="ARBA00023125"/>
    </source>
</evidence>
<gene>
    <name evidence="6" type="ORF">H5P27_11170</name>
</gene>
<dbReference type="InterPro" id="IPR020449">
    <property type="entry name" value="Tscrpt_reg_AraC-type_HTH"/>
</dbReference>
<sequence length="297" mass="33469">MISKTEGFPSEKLIRTPLESLNRLKQLPLCKSLYVTDIGYFPEARNHFVRREDGCPNHILIYCIGGRGFLTIEGKTSSIDSEQAILIPAGISHEYGSLPGESWRIYWIHFNGTEAAELCGQLREESCHTLFLPRPAPITAAFDDTLRWAQRSHTPASLIAFSGSCSNLLGLVAEGRRPSAKRARLVEDRVRSTIGRMQETLRNPLDLEELASEAALSVPHYCTVFRKQTGSSPMQVYTHFRIQLACDLLHKTQLTVREVAEEAGYQDAYYFSRTFKRVMGMAPRDYRLTLENAQSPG</sequence>
<evidence type="ECO:0000256" key="4">
    <source>
        <dbReference type="ARBA" id="ARBA00023163"/>
    </source>
</evidence>
<dbReference type="InterPro" id="IPR037923">
    <property type="entry name" value="HTH-like"/>
</dbReference>
<dbReference type="Pfam" id="PF12833">
    <property type="entry name" value="HTH_18"/>
    <property type="match status" value="1"/>
</dbReference>
<dbReference type="PANTHER" id="PTHR46796">
    <property type="entry name" value="HTH-TYPE TRANSCRIPTIONAL ACTIVATOR RHAS-RELATED"/>
    <property type="match status" value="1"/>
</dbReference>
<dbReference type="SUPFAM" id="SSF51215">
    <property type="entry name" value="Regulatory protein AraC"/>
    <property type="match status" value="1"/>
</dbReference>
<dbReference type="AlphaFoldDB" id="A0A7X1B6U3"/>